<evidence type="ECO:0000256" key="1">
    <source>
        <dbReference type="SAM" id="MobiDB-lite"/>
    </source>
</evidence>
<reference evidence="2 3" key="1">
    <citation type="journal article" date="2016" name="Nat. Commun.">
        <title>Genomes of cryptic chimpanzee Plasmodium species reveal key evolutionary events leading to human malaria.</title>
        <authorList>
            <person name="Sundararaman S.A."/>
            <person name="Plenderleith L.J."/>
            <person name="Liu W."/>
            <person name="Loy D.E."/>
            <person name="Learn G.H."/>
            <person name="Li Y."/>
            <person name="Shaw K.S."/>
            <person name="Ayouba A."/>
            <person name="Peeters M."/>
            <person name="Speede S."/>
            <person name="Shaw G.M."/>
            <person name="Bushman F.D."/>
            <person name="Brisson D."/>
            <person name="Rayner J.C."/>
            <person name="Sharp P.M."/>
            <person name="Hahn B.H."/>
        </authorList>
    </citation>
    <scope>NUCLEOTIDE SEQUENCE [LARGE SCALE GENOMIC DNA]</scope>
    <source>
        <strain evidence="2 3">SY57</strain>
    </source>
</reference>
<feature type="region of interest" description="Disordered" evidence="1">
    <location>
        <begin position="1"/>
        <end position="123"/>
    </location>
</feature>
<dbReference type="VEuPathDB" id="PlasmoDB:PRG01_0110900"/>
<feature type="compositionally biased region" description="Polar residues" evidence="1">
    <location>
        <begin position="109"/>
        <end position="123"/>
    </location>
</feature>
<dbReference type="EMBL" id="LVLA01000027">
    <property type="protein sequence ID" value="KYN93630.1"/>
    <property type="molecule type" value="Genomic_DNA"/>
</dbReference>
<dbReference type="Proteomes" id="UP000076359">
    <property type="component" value="Unassembled WGS sequence"/>
</dbReference>
<feature type="non-terminal residue" evidence="2">
    <location>
        <position position="123"/>
    </location>
</feature>
<accession>A0A151L3U7</accession>
<dbReference type="KEGG" id="prei:PRSY57_0001200A"/>
<organism evidence="2 3">
    <name type="scientific">Plasmodium reichenowi</name>
    <dbReference type="NCBI Taxonomy" id="5854"/>
    <lineage>
        <taxon>Eukaryota</taxon>
        <taxon>Sar</taxon>
        <taxon>Alveolata</taxon>
        <taxon>Apicomplexa</taxon>
        <taxon>Aconoidasida</taxon>
        <taxon>Haemosporida</taxon>
        <taxon>Plasmodiidae</taxon>
        <taxon>Plasmodium</taxon>
        <taxon>Plasmodium (Laverania)</taxon>
    </lineage>
</organism>
<feature type="compositionally biased region" description="Basic and acidic residues" evidence="1">
    <location>
        <begin position="1"/>
        <end position="17"/>
    </location>
</feature>
<dbReference type="AlphaFoldDB" id="A0A151L3U7"/>
<proteinExistence type="predicted"/>
<gene>
    <name evidence="2" type="ORF">PRSY57_0001200A</name>
</gene>
<name>A0A151L3U7_PLARE</name>
<comment type="caution">
    <text evidence="2">The sequence shown here is derived from an EMBL/GenBank/DDBJ whole genome shotgun (WGS) entry which is preliminary data.</text>
</comment>
<sequence length="123" mass="14079">METRRSLKEKYNQKDFDTIIQSVQNKNADHKQTKNQNGEAKNVLKHSASEKSKPGNKNNRKGSQEKENNSSNLKEDLEKNIKNKRTNSKDTAKNNIKNNVPRRKEKKNNIISSTLSIGEGDQN</sequence>
<protein>
    <submittedName>
        <fullName evidence="2">Bromodomain protein, putative</fullName>
    </submittedName>
</protein>
<dbReference type="RefSeq" id="XP_019969891.1">
    <property type="nucleotide sequence ID" value="XM_020114105.1"/>
</dbReference>
<feature type="compositionally biased region" description="Basic and acidic residues" evidence="1">
    <location>
        <begin position="62"/>
        <end position="92"/>
    </location>
</feature>
<evidence type="ECO:0000313" key="2">
    <source>
        <dbReference type="EMBL" id="KYN93630.1"/>
    </source>
</evidence>
<dbReference type="GeneID" id="30953477"/>
<dbReference type="VEuPathDB" id="PlasmoDB:PRCDC_0108300"/>
<evidence type="ECO:0000313" key="3">
    <source>
        <dbReference type="Proteomes" id="UP000076359"/>
    </source>
</evidence>